<dbReference type="PROSITE" id="PS50263">
    <property type="entry name" value="CN_HYDROLASE"/>
    <property type="match status" value="1"/>
</dbReference>
<sequence>MKVAAAQIRPVWLDPERTVQRIIDTIAEAAALGVDLLAFPEAYLSGYPFWLCRTNAAAFDDARQRQAYAAFLDAAVEISSPLVARVAEAARDSGVSVYLGMNERGTSAGRGSIWCTMLAIHRETGVLGAHRKLMPTHDERLCWAIGDAHGLRVHDFGGLRGSALNCWENWMPQARYALYAGGAEVHFAAWPGNAEVANVAPEFIAREGRLWVVSVMGLLSMADIPATFPFHEQLVAEGVDTIFRGGSRIVSPAGEVVAEGPADFEGLIAADVDLALLAGARQSLDPTGHYARTDIFDVTIRGDRPEAVLWTGCSGDRGKTGA</sequence>
<dbReference type="InterPro" id="IPR000132">
    <property type="entry name" value="Nitrilase/CN_hydratase_CS"/>
</dbReference>
<protein>
    <submittedName>
        <fullName evidence="4">Carbon-nitrogen hydrolase family protein</fullName>
    </submittedName>
</protein>
<dbReference type="RefSeq" id="WP_193183439.1">
    <property type="nucleotide sequence ID" value="NZ_JACVXA010000039.1"/>
</dbReference>
<evidence type="ECO:0000256" key="2">
    <source>
        <dbReference type="PROSITE-ProRule" id="PRU10139"/>
    </source>
</evidence>
<dbReference type="GO" id="GO:0000257">
    <property type="term" value="F:nitrilase activity"/>
    <property type="evidence" value="ECO:0007669"/>
    <property type="project" value="UniProtKB-ARBA"/>
</dbReference>
<dbReference type="SUPFAM" id="SSF56317">
    <property type="entry name" value="Carbon-nitrogen hydrolase"/>
    <property type="match status" value="1"/>
</dbReference>
<evidence type="ECO:0000313" key="4">
    <source>
        <dbReference type="EMBL" id="MBE3639109.1"/>
    </source>
</evidence>
<accession>A0A8J6YYS1</accession>
<organism evidence="4 5">
    <name type="scientific">Mangrovicoccus algicola</name>
    <dbReference type="NCBI Taxonomy" id="2771008"/>
    <lineage>
        <taxon>Bacteria</taxon>
        <taxon>Pseudomonadati</taxon>
        <taxon>Pseudomonadota</taxon>
        <taxon>Alphaproteobacteria</taxon>
        <taxon>Rhodobacterales</taxon>
        <taxon>Paracoccaceae</taxon>
        <taxon>Mangrovicoccus</taxon>
    </lineage>
</organism>
<dbReference type="InterPro" id="IPR036526">
    <property type="entry name" value="C-N_Hydrolase_sf"/>
</dbReference>
<dbReference type="InterPro" id="IPR044149">
    <property type="entry name" value="Nitrilases_CHs"/>
</dbReference>
<keyword evidence="4" id="KW-0378">Hydrolase</keyword>
<evidence type="ECO:0000259" key="3">
    <source>
        <dbReference type="PROSITE" id="PS50263"/>
    </source>
</evidence>
<dbReference type="Proteomes" id="UP000609121">
    <property type="component" value="Unassembled WGS sequence"/>
</dbReference>
<keyword evidence="5" id="KW-1185">Reference proteome</keyword>
<name>A0A8J6YYS1_9RHOB</name>
<dbReference type="InterPro" id="IPR003010">
    <property type="entry name" value="C-N_Hydrolase"/>
</dbReference>
<dbReference type="EMBL" id="JACVXA010000039">
    <property type="protein sequence ID" value="MBE3639109.1"/>
    <property type="molecule type" value="Genomic_DNA"/>
</dbReference>
<feature type="domain" description="CN hydrolase" evidence="3">
    <location>
        <begin position="1"/>
        <end position="274"/>
    </location>
</feature>
<dbReference type="AlphaFoldDB" id="A0A8J6YYS1"/>
<dbReference type="PANTHER" id="PTHR46044">
    <property type="entry name" value="NITRILASE"/>
    <property type="match status" value="1"/>
</dbReference>
<dbReference type="CDD" id="cd07564">
    <property type="entry name" value="nitrilases_CHs"/>
    <property type="match status" value="1"/>
</dbReference>
<dbReference type="PROSITE" id="PS00920">
    <property type="entry name" value="NITRIL_CHT_1"/>
    <property type="match status" value="1"/>
</dbReference>
<dbReference type="Gene3D" id="3.60.110.10">
    <property type="entry name" value="Carbon-nitrogen hydrolase"/>
    <property type="match status" value="1"/>
</dbReference>
<proteinExistence type="inferred from homology"/>
<comment type="similarity">
    <text evidence="1">Belongs to the carbon-nitrogen hydrolase superfamily. Nitrilase family.</text>
</comment>
<gene>
    <name evidence="4" type="ORF">ICN82_12950</name>
</gene>
<evidence type="ECO:0000313" key="5">
    <source>
        <dbReference type="Proteomes" id="UP000609121"/>
    </source>
</evidence>
<dbReference type="PANTHER" id="PTHR46044:SF1">
    <property type="entry name" value="CN HYDROLASE DOMAIN-CONTAINING PROTEIN"/>
    <property type="match status" value="1"/>
</dbReference>
<evidence type="ECO:0000256" key="1">
    <source>
        <dbReference type="ARBA" id="ARBA00008129"/>
    </source>
</evidence>
<feature type="active site" description="Proton acceptor" evidence="2">
    <location>
        <position position="41"/>
    </location>
</feature>
<dbReference type="Pfam" id="PF00795">
    <property type="entry name" value="CN_hydrolase"/>
    <property type="match status" value="1"/>
</dbReference>
<comment type="caution">
    <text evidence="4">The sequence shown here is derived from an EMBL/GenBank/DDBJ whole genome shotgun (WGS) entry which is preliminary data.</text>
</comment>
<reference evidence="4" key="1">
    <citation type="submission" date="2020-09" db="EMBL/GenBank/DDBJ databases">
        <title>A novel bacterium of genus Mangrovicoccus, isolated from South China Sea.</title>
        <authorList>
            <person name="Huang H."/>
            <person name="Mo K."/>
            <person name="Hu Y."/>
        </authorList>
    </citation>
    <scope>NUCLEOTIDE SEQUENCE</scope>
    <source>
        <strain evidence="4">HB182678</strain>
    </source>
</reference>